<evidence type="ECO:0000256" key="7">
    <source>
        <dbReference type="SAM" id="Phobius"/>
    </source>
</evidence>
<keyword evidence="2" id="KW-0813">Transport</keyword>
<keyword evidence="6 7" id="KW-0472">Membrane</keyword>
<feature type="transmembrane region" description="Helical" evidence="7">
    <location>
        <begin position="314"/>
        <end position="337"/>
    </location>
</feature>
<keyword evidence="9" id="KW-1185">Reference proteome</keyword>
<dbReference type="CDD" id="cd13138">
    <property type="entry name" value="MATE_yoeA_like"/>
    <property type="match status" value="1"/>
</dbReference>
<feature type="transmembrane region" description="Helical" evidence="7">
    <location>
        <begin position="53"/>
        <end position="78"/>
    </location>
</feature>
<dbReference type="InterPro" id="IPR002528">
    <property type="entry name" value="MATE_fam"/>
</dbReference>
<proteinExistence type="predicted"/>
<keyword evidence="3" id="KW-1003">Cell membrane</keyword>
<feature type="transmembrane region" description="Helical" evidence="7">
    <location>
        <begin position="135"/>
        <end position="153"/>
    </location>
</feature>
<dbReference type="PANTHER" id="PTHR43549:SF3">
    <property type="entry name" value="MULTIDRUG RESISTANCE PROTEIN YPNP-RELATED"/>
    <property type="match status" value="1"/>
</dbReference>
<evidence type="ECO:0000256" key="2">
    <source>
        <dbReference type="ARBA" id="ARBA00022448"/>
    </source>
</evidence>
<dbReference type="InterPro" id="IPR048279">
    <property type="entry name" value="MdtK-like"/>
</dbReference>
<feature type="transmembrane region" description="Helical" evidence="7">
    <location>
        <begin position="165"/>
        <end position="188"/>
    </location>
</feature>
<keyword evidence="4 7" id="KW-0812">Transmembrane</keyword>
<dbReference type="RefSeq" id="WP_186964009.1">
    <property type="nucleotide sequence ID" value="NZ_JACOPR010000007.1"/>
</dbReference>
<evidence type="ECO:0000256" key="3">
    <source>
        <dbReference type="ARBA" id="ARBA00022475"/>
    </source>
</evidence>
<evidence type="ECO:0000256" key="1">
    <source>
        <dbReference type="ARBA" id="ARBA00004651"/>
    </source>
</evidence>
<evidence type="ECO:0000256" key="5">
    <source>
        <dbReference type="ARBA" id="ARBA00022989"/>
    </source>
</evidence>
<evidence type="ECO:0000313" key="8">
    <source>
        <dbReference type="EMBL" id="MBC5731377.1"/>
    </source>
</evidence>
<dbReference type="PIRSF" id="PIRSF006603">
    <property type="entry name" value="DinF"/>
    <property type="match status" value="1"/>
</dbReference>
<feature type="transmembrane region" description="Helical" evidence="7">
    <location>
        <begin position="12"/>
        <end position="33"/>
    </location>
</feature>
<gene>
    <name evidence="8" type="ORF">H8S34_11095</name>
</gene>
<keyword evidence="5 7" id="KW-1133">Transmembrane helix</keyword>
<protein>
    <submittedName>
        <fullName evidence="8">MATE family efflux transporter</fullName>
    </submittedName>
</protein>
<feature type="transmembrane region" description="Helical" evidence="7">
    <location>
        <begin position="98"/>
        <end position="123"/>
    </location>
</feature>
<feature type="transmembrane region" description="Helical" evidence="7">
    <location>
        <begin position="357"/>
        <end position="378"/>
    </location>
</feature>
<dbReference type="EMBL" id="JACOPR010000007">
    <property type="protein sequence ID" value="MBC5731377.1"/>
    <property type="molecule type" value="Genomic_DNA"/>
</dbReference>
<reference evidence="8 9" key="1">
    <citation type="submission" date="2020-08" db="EMBL/GenBank/DDBJ databases">
        <title>Genome public.</title>
        <authorList>
            <person name="Liu C."/>
            <person name="Sun Q."/>
        </authorList>
    </citation>
    <scope>NUCLEOTIDE SEQUENCE [LARGE SCALE GENOMIC DNA]</scope>
    <source>
        <strain evidence="8 9">New-38</strain>
    </source>
</reference>
<dbReference type="Pfam" id="PF01554">
    <property type="entry name" value="MatE"/>
    <property type="match status" value="2"/>
</dbReference>
<accession>A0ABR7HV12</accession>
<evidence type="ECO:0000256" key="4">
    <source>
        <dbReference type="ARBA" id="ARBA00022692"/>
    </source>
</evidence>
<comment type="subcellular location">
    <subcellularLocation>
        <location evidence="1">Cell membrane</location>
        <topology evidence="1">Multi-pass membrane protein</topology>
    </subcellularLocation>
</comment>
<evidence type="ECO:0000256" key="6">
    <source>
        <dbReference type="ARBA" id="ARBA00023136"/>
    </source>
</evidence>
<feature type="transmembrane region" description="Helical" evidence="7">
    <location>
        <begin position="385"/>
        <end position="407"/>
    </location>
</feature>
<dbReference type="Proteomes" id="UP000660021">
    <property type="component" value="Unassembled WGS sequence"/>
</dbReference>
<feature type="transmembrane region" description="Helical" evidence="7">
    <location>
        <begin position="413"/>
        <end position="438"/>
    </location>
</feature>
<comment type="caution">
    <text evidence="8">The sequence shown here is derived from an EMBL/GenBank/DDBJ whole genome shotgun (WGS) entry which is preliminary data.</text>
</comment>
<evidence type="ECO:0000313" key="9">
    <source>
        <dbReference type="Proteomes" id="UP000660021"/>
    </source>
</evidence>
<dbReference type="PANTHER" id="PTHR43549">
    <property type="entry name" value="MULTIDRUG RESISTANCE PROTEIN YPNP-RELATED"/>
    <property type="match status" value="1"/>
</dbReference>
<name>A0ABR7HV12_9FIRM</name>
<sequence>MRKTRDLTEGRVLTSLIRFAMPVFAALFLQSLYGGVDLLVVGQFSHTADVSGVSTGSVLMQTVAMVVTGLTMGITIFVGQKIGEGRREEAGRAIGTGILLFTALGILLTGLLVGGAGTLARLLHAPEEAYEQTCAYIRICGMGGVFIVLYNLLGAVFRGIGDSKTPLVTVCIACVCNILGDLFFVAVLHMGARGAALATVLSQAISVVLSLVLVRGRPLPFQFRPSYLRLDGFYLRRELALGAPIALQEFLVGISFIVIQTVVNAIDVTASAGVGVAEKVCGFIMLVPSSYAQSMSAFVAQNMGAGKAARARAALGYGIATALGVAVVIASFAFFRGDLLAGIFSRDPEVIAQAHDYLRAYAIDTLLTSILFCCVGYFNGCGHTFFVMVQGIVGAVLVRIPVVYLVSMRPHPTLFQIGLATPCATVVQITLCLLFLLWHRKSRSARELPV</sequence>
<feature type="transmembrane region" description="Helical" evidence="7">
    <location>
        <begin position="194"/>
        <end position="214"/>
    </location>
</feature>
<dbReference type="InterPro" id="IPR052031">
    <property type="entry name" value="Membrane_Transporter-Flippase"/>
</dbReference>
<dbReference type="NCBIfam" id="TIGR00797">
    <property type="entry name" value="matE"/>
    <property type="match status" value="1"/>
</dbReference>
<organism evidence="8 9">
    <name type="scientific">Pseudoflavonifractor hominis</name>
    <dbReference type="NCBI Taxonomy" id="2763059"/>
    <lineage>
        <taxon>Bacteria</taxon>
        <taxon>Bacillati</taxon>
        <taxon>Bacillota</taxon>
        <taxon>Clostridia</taxon>
        <taxon>Eubacteriales</taxon>
        <taxon>Oscillospiraceae</taxon>
        <taxon>Pseudoflavonifractor</taxon>
    </lineage>
</organism>